<evidence type="ECO:0000313" key="8">
    <source>
        <dbReference type="Proteomes" id="UP001362999"/>
    </source>
</evidence>
<feature type="transmembrane region" description="Helical" evidence="5">
    <location>
        <begin position="314"/>
        <end position="335"/>
    </location>
</feature>
<keyword evidence="2 5" id="KW-0812">Transmembrane</keyword>
<dbReference type="Gene3D" id="1.20.1250.20">
    <property type="entry name" value="MFS general substrate transporter like domains"/>
    <property type="match status" value="2"/>
</dbReference>
<evidence type="ECO:0000256" key="5">
    <source>
        <dbReference type="SAM" id="Phobius"/>
    </source>
</evidence>
<dbReference type="PANTHER" id="PTHR23501:SF198">
    <property type="entry name" value="AZOLE RESISTANCE PROTEIN 1-RELATED"/>
    <property type="match status" value="1"/>
</dbReference>
<reference evidence="7 8" key="1">
    <citation type="journal article" date="2024" name="J Genomics">
        <title>Draft genome sequencing and assembly of Favolaschia claudopus CIRM-BRFM 2984 isolated from oak limbs.</title>
        <authorList>
            <person name="Navarro D."/>
            <person name="Drula E."/>
            <person name="Chaduli D."/>
            <person name="Cazenave R."/>
            <person name="Ahrendt S."/>
            <person name="Wang J."/>
            <person name="Lipzen A."/>
            <person name="Daum C."/>
            <person name="Barry K."/>
            <person name="Grigoriev I.V."/>
            <person name="Favel A."/>
            <person name="Rosso M.N."/>
            <person name="Martin F."/>
        </authorList>
    </citation>
    <scope>NUCLEOTIDE SEQUENCE [LARGE SCALE GENOMIC DNA]</scope>
    <source>
        <strain evidence="7 8">CIRM-BRFM 2984</strain>
    </source>
</reference>
<keyword evidence="3 5" id="KW-1133">Transmembrane helix</keyword>
<feature type="transmembrane region" description="Helical" evidence="5">
    <location>
        <begin position="114"/>
        <end position="133"/>
    </location>
</feature>
<evidence type="ECO:0000313" key="7">
    <source>
        <dbReference type="EMBL" id="KAK7055724.1"/>
    </source>
</evidence>
<dbReference type="PROSITE" id="PS50850">
    <property type="entry name" value="MFS"/>
    <property type="match status" value="1"/>
</dbReference>
<dbReference type="InterPro" id="IPR011701">
    <property type="entry name" value="MFS"/>
</dbReference>
<dbReference type="Pfam" id="PF07690">
    <property type="entry name" value="MFS_1"/>
    <property type="match status" value="1"/>
</dbReference>
<dbReference type="Proteomes" id="UP001362999">
    <property type="component" value="Unassembled WGS sequence"/>
</dbReference>
<dbReference type="CDD" id="cd17502">
    <property type="entry name" value="MFS_Azr1_MDR_like"/>
    <property type="match status" value="1"/>
</dbReference>
<dbReference type="EMBL" id="JAWWNJ010000005">
    <property type="protein sequence ID" value="KAK7055724.1"/>
    <property type="molecule type" value="Genomic_DNA"/>
</dbReference>
<keyword evidence="8" id="KW-1185">Reference proteome</keyword>
<dbReference type="InterPro" id="IPR020846">
    <property type="entry name" value="MFS_dom"/>
</dbReference>
<name>A0AAW0DST6_9AGAR</name>
<keyword evidence="4 5" id="KW-0472">Membrane</keyword>
<sequence length="562" mass="60161">MLMDSEKTTHSAIDPHVSQSIVNGNSSAAPHPARNDDSEVLTRRKLAVVFSAIMLSTLLIALDQTILSTALPRIASDFNAFSLQGWVSDSFILSQTIFLLIYGKMLRIFPAKWVLVNGIALFEIGSLVCGLAQGVGQLIAGRTVSGIGAAAIFVAMLQVISQATRLEDRPRLFGLFGAMFGLSSVIGPLLGGAFTEKRWVFYINLPIGGVSLAVVLLTLPARPPLGSDPTKRAPRALLKQVLQMDLVGAVLVSVAVTCLVLALQWGGNSKSWNDGAVIASFVVSGVTAVMFFVWEKHLGDEALAPLAIFKSRSVYGAVGLTFFIRFSLLLFSYYVPIFYQAARHASAVTSGIDLLPFILSVTMTSFLGGQIISRVGYVWPFLLAAPIFLGIGSGLLYSVETTTSEAKLVGYQILAGVGTGLGLQNSLLVLQIEFKDEPRLIGQAMSMGSFAQFLGGTLGLGVAEPVFSSQLSKYLKKYAPDAPVSIVTQSPTSIYTALPQEMIAGVVEAYTASLKIVFLVGVPVAFLALVSVVIIRNVRIERQEKDVQVADKTSQMKEDQEA</sequence>
<feature type="domain" description="Major facilitator superfamily (MFS) profile" evidence="6">
    <location>
        <begin position="49"/>
        <end position="539"/>
    </location>
</feature>
<evidence type="ECO:0000256" key="2">
    <source>
        <dbReference type="ARBA" id="ARBA00022692"/>
    </source>
</evidence>
<feature type="transmembrane region" description="Helical" evidence="5">
    <location>
        <begin position="275"/>
        <end position="294"/>
    </location>
</feature>
<dbReference type="PRINTS" id="PR01036">
    <property type="entry name" value="TCRTETB"/>
</dbReference>
<feature type="transmembrane region" description="Helical" evidence="5">
    <location>
        <begin position="409"/>
        <end position="432"/>
    </location>
</feature>
<dbReference type="InterPro" id="IPR036259">
    <property type="entry name" value="MFS_trans_sf"/>
</dbReference>
<organism evidence="7 8">
    <name type="scientific">Favolaschia claudopus</name>
    <dbReference type="NCBI Taxonomy" id="2862362"/>
    <lineage>
        <taxon>Eukaryota</taxon>
        <taxon>Fungi</taxon>
        <taxon>Dikarya</taxon>
        <taxon>Basidiomycota</taxon>
        <taxon>Agaricomycotina</taxon>
        <taxon>Agaricomycetes</taxon>
        <taxon>Agaricomycetidae</taxon>
        <taxon>Agaricales</taxon>
        <taxon>Marasmiineae</taxon>
        <taxon>Mycenaceae</taxon>
        <taxon>Favolaschia</taxon>
    </lineage>
</organism>
<feature type="transmembrane region" description="Helical" evidence="5">
    <location>
        <begin position="139"/>
        <end position="160"/>
    </location>
</feature>
<feature type="transmembrane region" description="Helical" evidence="5">
    <location>
        <begin position="375"/>
        <end position="397"/>
    </location>
</feature>
<dbReference type="SUPFAM" id="SSF103473">
    <property type="entry name" value="MFS general substrate transporter"/>
    <property type="match status" value="1"/>
</dbReference>
<evidence type="ECO:0000256" key="1">
    <source>
        <dbReference type="ARBA" id="ARBA00004141"/>
    </source>
</evidence>
<protein>
    <submittedName>
        <fullName evidence="7">Major facilitator transporter-like protein</fullName>
    </submittedName>
</protein>
<comment type="subcellular location">
    <subcellularLocation>
        <location evidence="1">Membrane</location>
        <topology evidence="1">Multi-pass membrane protein</topology>
    </subcellularLocation>
</comment>
<feature type="transmembrane region" description="Helical" evidence="5">
    <location>
        <begin position="172"/>
        <end position="193"/>
    </location>
</feature>
<dbReference type="AlphaFoldDB" id="A0AAW0DST6"/>
<gene>
    <name evidence="7" type="ORF">R3P38DRAFT_3565349</name>
</gene>
<feature type="transmembrane region" description="Helical" evidence="5">
    <location>
        <begin position="46"/>
        <end position="71"/>
    </location>
</feature>
<dbReference type="GO" id="GO:0005886">
    <property type="term" value="C:plasma membrane"/>
    <property type="evidence" value="ECO:0007669"/>
    <property type="project" value="TreeGrafter"/>
</dbReference>
<accession>A0AAW0DST6</accession>
<dbReference type="PANTHER" id="PTHR23501">
    <property type="entry name" value="MAJOR FACILITATOR SUPERFAMILY"/>
    <property type="match status" value="1"/>
</dbReference>
<comment type="caution">
    <text evidence="7">The sequence shown here is derived from an EMBL/GenBank/DDBJ whole genome shotgun (WGS) entry which is preliminary data.</text>
</comment>
<dbReference type="GO" id="GO:0022857">
    <property type="term" value="F:transmembrane transporter activity"/>
    <property type="evidence" value="ECO:0007669"/>
    <property type="project" value="InterPro"/>
</dbReference>
<evidence type="ECO:0000256" key="4">
    <source>
        <dbReference type="ARBA" id="ARBA00023136"/>
    </source>
</evidence>
<evidence type="ECO:0000259" key="6">
    <source>
        <dbReference type="PROSITE" id="PS50850"/>
    </source>
</evidence>
<feature type="transmembrane region" description="Helical" evidence="5">
    <location>
        <begin position="199"/>
        <end position="221"/>
    </location>
</feature>
<feature type="transmembrane region" description="Helical" evidence="5">
    <location>
        <begin position="444"/>
        <end position="463"/>
    </location>
</feature>
<evidence type="ECO:0000256" key="3">
    <source>
        <dbReference type="ARBA" id="ARBA00022989"/>
    </source>
</evidence>
<feature type="transmembrane region" description="Helical" evidence="5">
    <location>
        <begin position="516"/>
        <end position="535"/>
    </location>
</feature>
<proteinExistence type="predicted"/>
<feature type="transmembrane region" description="Helical" evidence="5">
    <location>
        <begin position="347"/>
        <end position="368"/>
    </location>
</feature>
<feature type="transmembrane region" description="Helical" evidence="5">
    <location>
        <begin position="83"/>
        <end position="102"/>
    </location>
</feature>
<feature type="transmembrane region" description="Helical" evidence="5">
    <location>
        <begin position="242"/>
        <end position="263"/>
    </location>
</feature>